<comment type="caution">
    <text evidence="12">The sequence shown here is derived from an EMBL/GenBank/DDBJ whole genome shotgun (WGS) entry which is preliminary data.</text>
</comment>
<accession>A0ABQ9W0J8</accession>
<keyword evidence="4" id="KW-0138">CF(0)</keyword>
<feature type="region of interest" description="Disordered" evidence="11">
    <location>
        <begin position="315"/>
        <end position="361"/>
    </location>
</feature>
<keyword evidence="9" id="KW-0472">Membrane</keyword>
<evidence type="ECO:0000313" key="12">
    <source>
        <dbReference type="EMBL" id="KAK2115144.1"/>
    </source>
</evidence>
<keyword evidence="13" id="KW-1185">Reference proteome</keyword>
<gene>
    <name evidence="12" type="ORF">P7K49_005770</name>
</gene>
<dbReference type="InterPro" id="IPR008386">
    <property type="entry name" value="ATP_synth_F0_esu_mt"/>
</dbReference>
<protein>
    <submittedName>
        <fullName evidence="12">Uncharacterized protein</fullName>
    </submittedName>
</protein>
<evidence type="ECO:0000256" key="3">
    <source>
        <dbReference type="ARBA" id="ARBA00022448"/>
    </source>
</evidence>
<feature type="region of interest" description="Disordered" evidence="11">
    <location>
        <begin position="1"/>
        <end position="204"/>
    </location>
</feature>
<evidence type="ECO:0000256" key="4">
    <source>
        <dbReference type="ARBA" id="ARBA00022547"/>
    </source>
</evidence>
<evidence type="ECO:0000256" key="6">
    <source>
        <dbReference type="ARBA" id="ARBA00022792"/>
    </source>
</evidence>
<keyword evidence="7" id="KW-0406">Ion transport</keyword>
<evidence type="ECO:0000256" key="5">
    <source>
        <dbReference type="ARBA" id="ARBA00022781"/>
    </source>
</evidence>
<evidence type="ECO:0000313" key="13">
    <source>
        <dbReference type="Proteomes" id="UP001266305"/>
    </source>
</evidence>
<name>A0ABQ9W0J8_SAGOE</name>
<evidence type="ECO:0000256" key="2">
    <source>
        <dbReference type="ARBA" id="ARBA00007333"/>
    </source>
</evidence>
<evidence type="ECO:0000256" key="7">
    <source>
        <dbReference type="ARBA" id="ARBA00023065"/>
    </source>
</evidence>
<keyword evidence="5" id="KW-0375">Hydrogen ion transport</keyword>
<feature type="compositionally biased region" description="Low complexity" evidence="11">
    <location>
        <begin position="157"/>
        <end position="175"/>
    </location>
</feature>
<reference evidence="12 13" key="1">
    <citation type="submission" date="2023-05" db="EMBL/GenBank/DDBJ databases">
        <title>B98-5 Cell Line De Novo Hybrid Assembly: An Optical Mapping Approach.</title>
        <authorList>
            <person name="Kananen K."/>
            <person name="Auerbach J.A."/>
            <person name="Kautto E."/>
            <person name="Blachly J.S."/>
        </authorList>
    </citation>
    <scope>NUCLEOTIDE SEQUENCE [LARGE SCALE GENOMIC DNA]</scope>
    <source>
        <strain evidence="12">B95-8</strain>
        <tissue evidence="12">Cell line</tissue>
    </source>
</reference>
<keyword evidence="6" id="KW-0999">Mitochondrion inner membrane</keyword>
<evidence type="ECO:0000256" key="10">
    <source>
        <dbReference type="ARBA" id="ARBA00023310"/>
    </source>
</evidence>
<proteinExistence type="inferred from homology"/>
<dbReference type="EMBL" id="JASSZA010000003">
    <property type="protein sequence ID" value="KAK2115144.1"/>
    <property type="molecule type" value="Genomic_DNA"/>
</dbReference>
<feature type="compositionally biased region" description="Pro residues" evidence="11">
    <location>
        <begin position="329"/>
        <end position="349"/>
    </location>
</feature>
<feature type="compositionally biased region" description="Basic and acidic residues" evidence="11">
    <location>
        <begin position="25"/>
        <end position="38"/>
    </location>
</feature>
<feature type="compositionally biased region" description="Low complexity" evidence="11">
    <location>
        <begin position="350"/>
        <end position="361"/>
    </location>
</feature>
<keyword evidence="10" id="KW-0066">ATP synthesis</keyword>
<dbReference type="Pfam" id="PF05680">
    <property type="entry name" value="ATP-synt_E"/>
    <property type="match status" value="1"/>
</dbReference>
<comment type="similarity">
    <text evidence="2">Belongs to the ATPase e subunit family.</text>
</comment>
<evidence type="ECO:0000256" key="11">
    <source>
        <dbReference type="SAM" id="MobiDB-lite"/>
    </source>
</evidence>
<keyword evidence="3" id="KW-0813">Transport</keyword>
<sequence length="385" mass="39323">MAASRKTQDVGAARLPTDCRPGVRRAGESAPRDVDRGQQRPVWARWSPGLGLGGPRSSGLWSPEGWRRGQGSSLCWGLVFPSPSSGRKSWGIRGDGRVTRCSQESSHRKGARRPCSRGPAGDGRRPEATAPHGKGPAPEPPALSSHSAPCPGGPQVGAGRAAGPARAAPISGPGRPARERRVRPGPRSRVCTPGPPRADPASCSDCPGAAGGHLRTPQLVCACAPCDVTLRPPGALPASALSQLTAHAPPPSAFASAALRACAASSSACGLCFRCEGQGQDGAAGAGLSAHQGDSGFAAAVQCLGPLVSLPAAPTLDPLPSHDPRLATRPPPLPRSLPRDPAPSPPATPAPRARCPAASDRPLSQLGRYSFLFLGMAYGATRYSE</sequence>
<comment type="subcellular location">
    <subcellularLocation>
        <location evidence="1">Mitochondrion inner membrane</location>
    </subcellularLocation>
</comment>
<dbReference type="Proteomes" id="UP001266305">
    <property type="component" value="Unassembled WGS sequence"/>
</dbReference>
<organism evidence="12 13">
    <name type="scientific">Saguinus oedipus</name>
    <name type="common">Cotton-top tamarin</name>
    <name type="synonym">Oedipomidas oedipus</name>
    <dbReference type="NCBI Taxonomy" id="9490"/>
    <lineage>
        <taxon>Eukaryota</taxon>
        <taxon>Metazoa</taxon>
        <taxon>Chordata</taxon>
        <taxon>Craniata</taxon>
        <taxon>Vertebrata</taxon>
        <taxon>Euteleostomi</taxon>
        <taxon>Mammalia</taxon>
        <taxon>Eutheria</taxon>
        <taxon>Euarchontoglires</taxon>
        <taxon>Primates</taxon>
        <taxon>Haplorrhini</taxon>
        <taxon>Platyrrhini</taxon>
        <taxon>Cebidae</taxon>
        <taxon>Callitrichinae</taxon>
        <taxon>Saguinus</taxon>
    </lineage>
</organism>
<keyword evidence="8" id="KW-0496">Mitochondrion</keyword>
<evidence type="ECO:0000256" key="9">
    <source>
        <dbReference type="ARBA" id="ARBA00023136"/>
    </source>
</evidence>
<evidence type="ECO:0000256" key="1">
    <source>
        <dbReference type="ARBA" id="ARBA00004273"/>
    </source>
</evidence>
<evidence type="ECO:0000256" key="8">
    <source>
        <dbReference type="ARBA" id="ARBA00023128"/>
    </source>
</evidence>